<feature type="coiled-coil region" evidence="4">
    <location>
        <begin position="238"/>
        <end position="285"/>
    </location>
</feature>
<dbReference type="GO" id="GO:0006605">
    <property type="term" value="P:protein targeting"/>
    <property type="evidence" value="ECO:0007669"/>
    <property type="project" value="InterPro"/>
</dbReference>
<keyword evidence="2" id="KW-0653">Protein transport</keyword>
<proteinExistence type="predicted"/>
<dbReference type="InterPro" id="IPR014018">
    <property type="entry name" value="SecA_motor_DEAD"/>
</dbReference>
<evidence type="ECO:0000256" key="3">
    <source>
        <dbReference type="ARBA" id="ARBA00023010"/>
    </source>
</evidence>
<dbReference type="PROSITE" id="PS51196">
    <property type="entry name" value="SECA_MOTOR_DEAD"/>
    <property type="match status" value="1"/>
</dbReference>
<dbReference type="eggNOG" id="ENOG502RZNF">
    <property type="taxonomic scope" value="Eukaryota"/>
</dbReference>
<dbReference type="GO" id="GO:0005524">
    <property type="term" value="F:ATP binding"/>
    <property type="evidence" value="ECO:0007669"/>
    <property type="project" value="InterPro"/>
</dbReference>
<reference evidence="8" key="1">
    <citation type="journal article" date="2006" name="PLoS Biol.">
        <title>Macronuclear genome sequence of the ciliate Tetrahymena thermophila, a model eukaryote.</title>
        <authorList>
            <person name="Eisen J.A."/>
            <person name="Coyne R.S."/>
            <person name="Wu M."/>
            <person name="Wu D."/>
            <person name="Thiagarajan M."/>
            <person name="Wortman J.R."/>
            <person name="Badger J.H."/>
            <person name="Ren Q."/>
            <person name="Amedeo P."/>
            <person name="Jones K.M."/>
            <person name="Tallon L.J."/>
            <person name="Delcher A.L."/>
            <person name="Salzberg S.L."/>
            <person name="Silva J.C."/>
            <person name="Haas B.J."/>
            <person name="Majoros W.H."/>
            <person name="Farzad M."/>
            <person name="Carlton J.M."/>
            <person name="Smith R.K. Jr."/>
            <person name="Garg J."/>
            <person name="Pearlman R.E."/>
            <person name="Karrer K.M."/>
            <person name="Sun L."/>
            <person name="Manning G."/>
            <person name="Elde N.C."/>
            <person name="Turkewitz A.P."/>
            <person name="Asai D.J."/>
            <person name="Wilkes D.E."/>
            <person name="Wang Y."/>
            <person name="Cai H."/>
            <person name="Collins K."/>
            <person name="Stewart B.A."/>
            <person name="Lee S.R."/>
            <person name="Wilamowska K."/>
            <person name="Weinberg Z."/>
            <person name="Ruzzo W.L."/>
            <person name="Wloga D."/>
            <person name="Gaertig J."/>
            <person name="Frankel J."/>
            <person name="Tsao C.-C."/>
            <person name="Gorovsky M.A."/>
            <person name="Keeling P.J."/>
            <person name="Waller R.F."/>
            <person name="Patron N.J."/>
            <person name="Cherry J.M."/>
            <person name="Stover N.A."/>
            <person name="Krieger C.J."/>
            <person name="del Toro C."/>
            <person name="Ryder H.F."/>
            <person name="Williamson S.C."/>
            <person name="Barbeau R.A."/>
            <person name="Hamilton E.P."/>
            <person name="Orias E."/>
        </authorList>
    </citation>
    <scope>NUCLEOTIDE SEQUENCE [LARGE SCALE GENOMIC DNA]</scope>
    <source>
        <strain evidence="8">SB210</strain>
    </source>
</reference>
<feature type="coiled-coil region" evidence="4">
    <location>
        <begin position="394"/>
        <end position="421"/>
    </location>
</feature>
<keyword evidence="7" id="KW-0067">ATP-binding</keyword>
<feature type="domain" description="SecA family profile" evidence="6">
    <location>
        <begin position="1440"/>
        <end position="1580"/>
    </location>
</feature>
<protein>
    <submittedName>
        <fullName evidence="7">Helicase carboxy-terminal domain protein</fullName>
    </submittedName>
</protein>
<dbReference type="InParanoid" id="Q23FJ9"/>
<keyword evidence="7" id="KW-0378">Hydrolase</keyword>
<dbReference type="Proteomes" id="UP000009168">
    <property type="component" value="Unassembled WGS sequence"/>
</dbReference>
<dbReference type="OrthoDB" id="10049489at2759"/>
<keyword evidence="3" id="KW-0811">Translocation</keyword>
<dbReference type="SUPFAM" id="SSF52540">
    <property type="entry name" value="P-loop containing nucleoside triphosphate hydrolases"/>
    <property type="match status" value="2"/>
</dbReference>
<feature type="domain" description="Helicase C-terminal" evidence="5">
    <location>
        <begin position="1412"/>
        <end position="1595"/>
    </location>
</feature>
<keyword evidence="8" id="KW-1185">Reference proteome</keyword>
<dbReference type="SUPFAM" id="SSF53300">
    <property type="entry name" value="vWA-like"/>
    <property type="match status" value="1"/>
</dbReference>
<keyword evidence="2" id="KW-0813">Transport</keyword>
<dbReference type="InterPro" id="IPR000185">
    <property type="entry name" value="SecA"/>
</dbReference>
<name>Q23FJ9_TETTS</name>
<sequence length="1872" mass="221458">MKKLKNFSNLDEELKIIVNEYEVEVRKKFEPYFNKIKTLSQPQDIPYWEYQKCYQFLQKCISNRIYRQEAQKMLEDLNQNLINHCLEKEKSLQQSFEQLKNIFQNASLTNEERKQIEDCSKNIYNKFEEMSKIENFSELKYKLEQSRSAFLISQQQTLLKRLWRQIKEIVDENEHVQQKWIFILQQLKILDELECTPQNQFSFASLLSDTYAKNKLNVQNLKSGLEQQLSNLHLPKILETYKQLYEQTMQNKENKEHQMILNDLKFQLENEMKKIITQIQQYADKLKQIVTYSPISNQLKEQMDNANQIINLYKHFKDYEYHFKGYLDVDKLKPQIEQVNNSVNQIAHEGPKKIKQTFNNNNFKESNDQYKFMLEIFKILQQQFPIDEEFNKLRQIQENCFQELQQKVENLKLENSKTERFNLNFICERLEKVEDDDIYQNFSKLLQDIFQKKLEDKLTNVRDKPLNQQEEAIRQVQSFFDNIPKEMIKSLNQQIKNIKNTDKIQEEIESCFKQKSYIGLNKIQKTLADSSLYKQFKIKLEEFMEKEIEQTHIQIISNCKEYNNFEKNLQNLIRVGISTTQEYQSLVKEKLNNVFEQLFCDQIKEAEKLIQNILNQKISSNQKSIEFFSHYCLLCNSLLKVYGKLQEQELKLLKGLDCFYVFEQIQEQKSKVINNIKQRVKQIKNTEDDFTCFKEQFNIIYQLQNFDGESYHELIENLNSKQQKLQKQMEQIILKNVNTFKIQKEYEDYYQSFQKGLQNAKEMQNIAQQFNLGTQYKTLFQDLLSKLNQTVESINQDLKQCFQGDIFDDNVVKSINNIYLNSKFIDQYFSSMDYVKTRIDQRFVQSEFLQQIKRQFKEPKEIDKLEQVTEYIFNMHKISSTFIYMEKIKTECNENINQVLKNYKDSKGSLEKLQIQLRKSKYGDQVAQNHPFFKGFQISDTNQRIQRFSIDQVIEQIKGYSGISKKDDLNKAQLNEFYKIFFDKYNQYLQKYLTSFEKINFIDLLKEIQSSVNKINKDEFNKTGKIEQTSLNIATELLAGIFCCWTCINSKYYFESIDQSYENKQSFLLKPHPAQIVAIFRLLGIGYSKNYDEIQCNSLAQVLTGEGKSVVLAALACFYSLCGFYVKCACYSNQLSVRDYEEFSLLFEKLMIKDLIMYGTFNKVCEEILNQKGDIREQVSSYIQTDNIKCSNTSDIKKQVLLIDEVDVFFSKDFFGNNYDIVAPIQGPAVEKLLDKIWSAKFDPNFSFKYIFGSLEYKSCIAQFPKWAELIKEQTKIVVSDFKNFNNVMIENYKIQNDKIYYKNQDQYLDNISYGYRTLYTYYQENQNSKISNVGLQKQKLFKINSGSFSYQELPKKFFIINGVTGTLETLSQSQLELIQNTYNMKQYTFIPSVYGKSKFQFNPQKDVKVVLQQEYYNTITNEINRNIVGKTDQKRAVLVFFNTKDILLDYYNSQQFKTLKQNSQTQIMTEENSIEERKKIIKDATYSGAITLLTKIFGRGIDFQVNDSIIFQNYGIHVIQTFFSEDKSEETQTKGRTARQGEEGSFSMVLQLDTLQAFLKTEEDKKKIEKLDEIYEVLDRNRQVNFENDFKSNIEYNQKTSMTSHKQSVDFLNFLKDRNLQEVKKYLLQLNQGPKENTFKTLIAMDVTGSMGSLITQTKNTIQTTFEQTREILKEKGYDPQCFLIMISCFRSYNSKWEEIFQTSTWENNPDKLRSFLQKITASGGTWPGESVEVGLWWANKQNDEDPISQVIILGDQPAHLQNEAQKFRNEFKQTYWESTPLKGLTYYVPECQKLNSKNVPVNTFYLQQRAKSTFEDIAKLTNGVSEYLDINSAQSSKKLTNLFVEQILKDIGKQDGRSNELIAAYKAKYS</sequence>
<dbReference type="InterPro" id="IPR027417">
    <property type="entry name" value="P-loop_NTPase"/>
</dbReference>
<evidence type="ECO:0000259" key="6">
    <source>
        <dbReference type="PROSITE" id="PS51196"/>
    </source>
</evidence>
<keyword evidence="7" id="KW-0547">Nucleotide-binding</keyword>
<dbReference type="Gene3D" id="3.40.50.300">
    <property type="entry name" value="P-loop containing nucleotide triphosphate hydrolases"/>
    <property type="match status" value="2"/>
</dbReference>
<evidence type="ECO:0000256" key="2">
    <source>
        <dbReference type="ARBA" id="ARBA00022927"/>
    </source>
</evidence>
<dbReference type="Pfam" id="PF00271">
    <property type="entry name" value="Helicase_C"/>
    <property type="match status" value="1"/>
</dbReference>
<dbReference type="KEGG" id="tet:TTHERM_00376200"/>
<dbReference type="PROSITE" id="PS51194">
    <property type="entry name" value="HELICASE_CTER"/>
    <property type="match status" value="1"/>
</dbReference>
<keyword evidence="7" id="KW-0347">Helicase</keyword>
<gene>
    <name evidence="7" type="ORF">TTHERM_00376200</name>
</gene>
<keyword evidence="4" id="KW-0175">Coiled coil</keyword>
<dbReference type="InterPro" id="IPR001650">
    <property type="entry name" value="Helicase_C-like"/>
</dbReference>
<accession>Q23FJ9</accession>
<organism evidence="7 8">
    <name type="scientific">Tetrahymena thermophila (strain SB210)</name>
    <dbReference type="NCBI Taxonomy" id="312017"/>
    <lineage>
        <taxon>Eukaryota</taxon>
        <taxon>Sar</taxon>
        <taxon>Alveolata</taxon>
        <taxon>Ciliophora</taxon>
        <taxon>Intramacronucleata</taxon>
        <taxon>Oligohymenophorea</taxon>
        <taxon>Hymenostomatida</taxon>
        <taxon>Tetrahymenina</taxon>
        <taxon>Tetrahymenidae</taxon>
        <taxon>Tetrahymena</taxon>
    </lineage>
</organism>
<keyword evidence="1" id="KW-0963">Cytoplasm</keyword>
<evidence type="ECO:0000256" key="4">
    <source>
        <dbReference type="SAM" id="Coils"/>
    </source>
</evidence>
<evidence type="ECO:0000313" key="8">
    <source>
        <dbReference type="Proteomes" id="UP000009168"/>
    </source>
</evidence>
<dbReference type="RefSeq" id="XP_001015399.3">
    <property type="nucleotide sequence ID" value="XM_001015399.3"/>
</dbReference>
<dbReference type="InterPro" id="IPR036465">
    <property type="entry name" value="vWFA_dom_sf"/>
</dbReference>
<dbReference type="GeneID" id="7824631"/>
<dbReference type="GO" id="GO:0006886">
    <property type="term" value="P:intracellular protein transport"/>
    <property type="evidence" value="ECO:0007669"/>
    <property type="project" value="InterPro"/>
</dbReference>
<evidence type="ECO:0000259" key="5">
    <source>
        <dbReference type="PROSITE" id="PS51194"/>
    </source>
</evidence>
<dbReference type="PANTHER" id="PTHR30612:SF0">
    <property type="entry name" value="CHLOROPLAST PROTEIN-TRANSPORTING ATPASE"/>
    <property type="match status" value="1"/>
</dbReference>
<dbReference type="HOGENOM" id="CLU_000298_0_0_1"/>
<dbReference type="GO" id="GO:0004386">
    <property type="term" value="F:helicase activity"/>
    <property type="evidence" value="ECO:0007669"/>
    <property type="project" value="UniProtKB-KW"/>
</dbReference>
<dbReference type="EMBL" id="GG662706">
    <property type="protein sequence ID" value="EAR95154.3"/>
    <property type="molecule type" value="Genomic_DNA"/>
</dbReference>
<dbReference type="PANTHER" id="PTHR30612">
    <property type="entry name" value="SECA INNER MEMBRANE COMPONENT OF SEC PROTEIN SECRETION SYSTEM"/>
    <property type="match status" value="1"/>
</dbReference>
<evidence type="ECO:0000313" key="7">
    <source>
        <dbReference type="EMBL" id="EAR95154.3"/>
    </source>
</evidence>
<dbReference type="Gene3D" id="3.40.50.410">
    <property type="entry name" value="von Willebrand factor, type A domain"/>
    <property type="match status" value="1"/>
</dbReference>
<evidence type="ECO:0000256" key="1">
    <source>
        <dbReference type="ARBA" id="ARBA00022490"/>
    </source>
</evidence>